<keyword evidence="1" id="KW-0812">Transmembrane</keyword>
<sequence>MLRSLPRTLRVAISMTLLSCNTALHCLPIFCLALAKLVLPLPAWRGFCSRLLNAMTSSWITVNGFWIGMVRKNPWDVDIRNELSPDNWYLVTCNHQSWADIFISQQLLNRRVPQMKFFLKQELIWVPVIGLVWWALDFPFMKRYSKQYLKKHPEKRGKDFETTRRACAKFRHLPAAIFNFMEGTRFTPDKHQRQSSPYRHLLKPRPGGTGYVLGAMGEQLKALVDITIYYPEGVPGFRDFLSGDKSSVKVVIDSRPLPQHLRSGDYGSDPVFRAAVQKWINEIWQEKDELLESLIEKRRRRMNKAP</sequence>
<accession>A0A2K2HAL3</accession>
<dbReference type="Pfam" id="PF01553">
    <property type="entry name" value="Acyltransferase"/>
    <property type="match status" value="1"/>
</dbReference>
<dbReference type="CDD" id="cd07990">
    <property type="entry name" value="LPLAT_LCLAT1-like"/>
    <property type="match status" value="1"/>
</dbReference>
<comment type="caution">
    <text evidence="3">The sequence shown here is derived from an EMBL/GenBank/DDBJ whole genome shotgun (WGS) entry which is preliminary data.</text>
</comment>
<dbReference type="SMART" id="SM00563">
    <property type="entry name" value="PlsC"/>
    <property type="match status" value="1"/>
</dbReference>
<feature type="transmembrane region" description="Helical" evidence="1">
    <location>
        <begin position="123"/>
        <end position="141"/>
    </location>
</feature>
<dbReference type="InterPro" id="IPR002123">
    <property type="entry name" value="Plipid/glycerol_acylTrfase"/>
</dbReference>
<dbReference type="SUPFAM" id="SSF69593">
    <property type="entry name" value="Glycerol-3-phosphate (1)-acyltransferase"/>
    <property type="match status" value="1"/>
</dbReference>
<dbReference type="EMBL" id="PPFX01000014">
    <property type="protein sequence ID" value="PNU20358.1"/>
    <property type="molecule type" value="Genomic_DNA"/>
</dbReference>
<evidence type="ECO:0000259" key="2">
    <source>
        <dbReference type="SMART" id="SM00563"/>
    </source>
</evidence>
<name>A0A2K2HAL3_9BACT</name>
<dbReference type="AlphaFoldDB" id="A0A2K2HAL3"/>
<dbReference type="PANTHER" id="PTHR10983:SF16">
    <property type="entry name" value="LYSOCARDIOLIPIN ACYLTRANSFERASE 1"/>
    <property type="match status" value="1"/>
</dbReference>
<dbReference type="NCBIfam" id="NF010621">
    <property type="entry name" value="PRK14014.1"/>
    <property type="match status" value="1"/>
</dbReference>
<keyword evidence="1" id="KW-1133">Transmembrane helix</keyword>
<keyword evidence="1" id="KW-0472">Membrane</keyword>
<keyword evidence="3" id="KW-0012">Acyltransferase</keyword>
<dbReference type="Proteomes" id="UP000236340">
    <property type="component" value="Unassembled WGS sequence"/>
</dbReference>
<feature type="domain" description="Phospholipid/glycerol acyltransferase" evidence="2">
    <location>
        <begin position="89"/>
        <end position="231"/>
    </location>
</feature>
<protein>
    <submittedName>
        <fullName evidence="3">Acyltransferase</fullName>
    </submittedName>
</protein>
<proteinExistence type="predicted"/>
<dbReference type="PANTHER" id="PTHR10983">
    <property type="entry name" value="1-ACYLGLYCEROL-3-PHOSPHATE ACYLTRANSFERASE-RELATED"/>
    <property type="match status" value="1"/>
</dbReference>
<dbReference type="OrthoDB" id="319710at2"/>
<reference evidence="3 4" key="1">
    <citation type="journal article" date="2018" name="Genome Announc.">
        <title>Genome Sequence of Geothermobacter sp. HR-1 Iron Reducer from the Loihi Seamount.</title>
        <authorList>
            <person name="Smith H."/>
            <person name="Abuyen K."/>
            <person name="Tremblay J."/>
            <person name="Savalia P."/>
            <person name="Perez-Rodriguez I."/>
            <person name="Emerson D."/>
            <person name="Tully B."/>
            <person name="Amend J."/>
        </authorList>
    </citation>
    <scope>NUCLEOTIDE SEQUENCE [LARGE SCALE GENOMIC DNA]</scope>
    <source>
        <strain evidence="3 4">HR-1</strain>
    </source>
</reference>
<dbReference type="RefSeq" id="WP_103115237.1">
    <property type="nucleotide sequence ID" value="NZ_PPFX01000014.1"/>
</dbReference>
<keyword evidence="3" id="KW-0808">Transferase</keyword>
<dbReference type="GO" id="GO:0016746">
    <property type="term" value="F:acyltransferase activity"/>
    <property type="evidence" value="ECO:0007669"/>
    <property type="project" value="UniProtKB-KW"/>
</dbReference>
<evidence type="ECO:0000256" key="1">
    <source>
        <dbReference type="SAM" id="Phobius"/>
    </source>
</evidence>
<evidence type="ECO:0000313" key="3">
    <source>
        <dbReference type="EMBL" id="PNU20358.1"/>
    </source>
</evidence>
<evidence type="ECO:0000313" key="4">
    <source>
        <dbReference type="Proteomes" id="UP000236340"/>
    </source>
</evidence>
<gene>
    <name evidence="3" type="ORF">C2E25_08010</name>
</gene>
<organism evidence="3 4">
    <name type="scientific">Geothermobacter hydrogeniphilus</name>
    <dbReference type="NCBI Taxonomy" id="1969733"/>
    <lineage>
        <taxon>Bacteria</taxon>
        <taxon>Pseudomonadati</taxon>
        <taxon>Thermodesulfobacteriota</taxon>
        <taxon>Desulfuromonadia</taxon>
        <taxon>Desulfuromonadales</taxon>
        <taxon>Geothermobacteraceae</taxon>
        <taxon>Geothermobacter</taxon>
    </lineage>
</organism>